<sequence length="316" mass="34854">MGNFFSSLRNTLSQIFPSKSRFKQEDVPDLTGKVIIVTGGNAGIGKETVKVLLAHNAKVYIASRNAEKGKTAIQELAEATGKEAIFLKVDLSDLHSVKARAEEFKSKESRLDVLFNNGGVMYPKPDVTADGYDMMWAANCMGHWYLTTLLMPVLLETAKISPDGKARVVNVSSNAHEMIKDIKFDAFRDGPVRKPMGPMKLYSQSKFGNVVVSAELARRYGDQGLVSTSLNPGGIRSELQRNFPWYVNFVIQFVMHPVELGALTSLYAGTSPEGANFNGQYLIPWARVGKSASPKTQDPALGNDLWEWMESQVENV</sequence>
<accession>A0A0D7ACR1</accession>
<dbReference type="Gene3D" id="3.40.50.720">
    <property type="entry name" value="NAD(P)-binding Rossmann-like Domain"/>
    <property type="match status" value="1"/>
</dbReference>
<evidence type="ECO:0000313" key="2">
    <source>
        <dbReference type="EMBL" id="KIY48435.1"/>
    </source>
</evidence>
<protein>
    <submittedName>
        <fullName evidence="2">NAD(P)-binding protein</fullName>
    </submittedName>
</protein>
<dbReference type="OrthoDB" id="191139at2759"/>
<gene>
    <name evidence="2" type="ORF">FISHEDRAFT_65730</name>
</gene>
<keyword evidence="3" id="KW-1185">Reference proteome</keyword>
<evidence type="ECO:0000256" key="1">
    <source>
        <dbReference type="ARBA" id="ARBA00023002"/>
    </source>
</evidence>
<dbReference type="AlphaFoldDB" id="A0A0D7ACR1"/>
<dbReference type="InterPro" id="IPR002347">
    <property type="entry name" value="SDR_fam"/>
</dbReference>
<dbReference type="PRINTS" id="PR00081">
    <property type="entry name" value="GDHRDH"/>
</dbReference>
<keyword evidence="1" id="KW-0560">Oxidoreductase</keyword>
<evidence type="ECO:0000313" key="3">
    <source>
        <dbReference type="Proteomes" id="UP000054144"/>
    </source>
</evidence>
<dbReference type="EMBL" id="KN881833">
    <property type="protein sequence ID" value="KIY48435.1"/>
    <property type="molecule type" value="Genomic_DNA"/>
</dbReference>
<dbReference type="CDD" id="cd05327">
    <property type="entry name" value="retinol-DH_like_SDR_c_like"/>
    <property type="match status" value="1"/>
</dbReference>
<dbReference type="PANTHER" id="PTHR43157:SF31">
    <property type="entry name" value="PHOSPHATIDYLINOSITOL-GLYCAN BIOSYNTHESIS CLASS F PROTEIN"/>
    <property type="match status" value="1"/>
</dbReference>
<dbReference type="SUPFAM" id="SSF51735">
    <property type="entry name" value="NAD(P)-binding Rossmann-fold domains"/>
    <property type="match status" value="1"/>
</dbReference>
<dbReference type="PANTHER" id="PTHR43157">
    <property type="entry name" value="PHOSPHATIDYLINOSITOL-GLYCAN BIOSYNTHESIS CLASS F PROTEIN-RELATED"/>
    <property type="match status" value="1"/>
</dbReference>
<name>A0A0D7ACR1_9AGAR</name>
<proteinExistence type="predicted"/>
<dbReference type="Pfam" id="PF00106">
    <property type="entry name" value="adh_short"/>
    <property type="match status" value="1"/>
</dbReference>
<dbReference type="InterPro" id="IPR036291">
    <property type="entry name" value="NAD(P)-bd_dom_sf"/>
</dbReference>
<dbReference type="GO" id="GO:0016491">
    <property type="term" value="F:oxidoreductase activity"/>
    <property type="evidence" value="ECO:0007669"/>
    <property type="project" value="UniProtKB-KW"/>
</dbReference>
<dbReference type="Proteomes" id="UP000054144">
    <property type="component" value="Unassembled WGS sequence"/>
</dbReference>
<organism evidence="2 3">
    <name type="scientific">Fistulina hepatica ATCC 64428</name>
    <dbReference type="NCBI Taxonomy" id="1128425"/>
    <lineage>
        <taxon>Eukaryota</taxon>
        <taxon>Fungi</taxon>
        <taxon>Dikarya</taxon>
        <taxon>Basidiomycota</taxon>
        <taxon>Agaricomycotina</taxon>
        <taxon>Agaricomycetes</taxon>
        <taxon>Agaricomycetidae</taxon>
        <taxon>Agaricales</taxon>
        <taxon>Fistulinaceae</taxon>
        <taxon>Fistulina</taxon>
    </lineage>
</organism>
<reference evidence="2 3" key="1">
    <citation type="journal article" date="2015" name="Fungal Genet. Biol.">
        <title>Evolution of novel wood decay mechanisms in Agaricales revealed by the genome sequences of Fistulina hepatica and Cylindrobasidium torrendii.</title>
        <authorList>
            <person name="Floudas D."/>
            <person name="Held B.W."/>
            <person name="Riley R."/>
            <person name="Nagy L.G."/>
            <person name="Koehler G."/>
            <person name="Ransdell A.S."/>
            <person name="Younus H."/>
            <person name="Chow J."/>
            <person name="Chiniquy J."/>
            <person name="Lipzen A."/>
            <person name="Tritt A."/>
            <person name="Sun H."/>
            <person name="Haridas S."/>
            <person name="LaButti K."/>
            <person name="Ohm R.A."/>
            <person name="Kues U."/>
            <person name="Blanchette R.A."/>
            <person name="Grigoriev I.V."/>
            <person name="Minto R.E."/>
            <person name="Hibbett D.S."/>
        </authorList>
    </citation>
    <scope>NUCLEOTIDE SEQUENCE [LARGE SCALE GENOMIC DNA]</scope>
    <source>
        <strain evidence="2 3">ATCC 64428</strain>
    </source>
</reference>